<dbReference type="OMA" id="CHWLNDE"/>
<dbReference type="KEGG" id="pmua:114597693"/>
<keyword evidence="8" id="KW-1185">Reference proteome</keyword>
<name>A0A670JCA8_PODMU</name>
<dbReference type="GO" id="GO:0016926">
    <property type="term" value="P:protein desumoylation"/>
    <property type="evidence" value="ECO:0007669"/>
    <property type="project" value="Ensembl"/>
</dbReference>
<reference evidence="7" key="3">
    <citation type="submission" date="2025-09" db="UniProtKB">
        <authorList>
            <consortium name="Ensembl"/>
        </authorList>
    </citation>
    <scope>IDENTIFICATION</scope>
</reference>
<dbReference type="CTD" id="59343"/>
<dbReference type="GO" id="GO:0070139">
    <property type="term" value="F:SUMO-specific endopeptidase activity"/>
    <property type="evidence" value="ECO:0007669"/>
    <property type="project" value="Ensembl"/>
</dbReference>
<dbReference type="Proteomes" id="UP000472272">
    <property type="component" value="Chromosome 5"/>
</dbReference>
<dbReference type="PROSITE" id="PS50600">
    <property type="entry name" value="ULP_PROTEASE"/>
    <property type="match status" value="1"/>
</dbReference>
<reference evidence="7 8" key="1">
    <citation type="journal article" date="2019" name="Proc. Natl. Acad. Sci. U.S.A.">
        <title>Regulatory changes in pterin and carotenoid genes underlie balanced color polymorphisms in the wall lizard.</title>
        <authorList>
            <person name="Andrade P."/>
            <person name="Pinho C."/>
            <person name="Perez I de Lanuza G."/>
            <person name="Afonso S."/>
            <person name="Brejcha J."/>
            <person name="Rubin C.J."/>
            <person name="Wallerman O."/>
            <person name="Pereira P."/>
            <person name="Sabatino S.J."/>
            <person name="Bellati A."/>
            <person name="Pellitteri-Rosa D."/>
            <person name="Bosakova Z."/>
            <person name="Bunikis I."/>
            <person name="Carretero M.A."/>
            <person name="Feiner N."/>
            <person name="Marsik P."/>
            <person name="Pauperio F."/>
            <person name="Salvi D."/>
            <person name="Soler L."/>
            <person name="While G.M."/>
            <person name="Uller T."/>
            <person name="Font E."/>
            <person name="Andersson L."/>
            <person name="Carneiro M."/>
        </authorList>
    </citation>
    <scope>NUCLEOTIDE SEQUENCE</scope>
</reference>
<dbReference type="GO" id="GO:0016929">
    <property type="term" value="F:deSUMOylase activity"/>
    <property type="evidence" value="ECO:0007669"/>
    <property type="project" value="TreeGrafter"/>
</dbReference>
<evidence type="ECO:0000313" key="8">
    <source>
        <dbReference type="Proteomes" id="UP000472272"/>
    </source>
</evidence>
<keyword evidence="3" id="KW-0378">Hydrolase</keyword>
<evidence type="ECO:0000256" key="2">
    <source>
        <dbReference type="ARBA" id="ARBA00022670"/>
    </source>
</evidence>
<feature type="region of interest" description="Disordered" evidence="5">
    <location>
        <begin position="19"/>
        <end position="47"/>
    </location>
</feature>
<evidence type="ECO:0000313" key="7">
    <source>
        <dbReference type="Ensembl" id="ENSPMRP00000022118.1"/>
    </source>
</evidence>
<dbReference type="GO" id="GO:0031397">
    <property type="term" value="P:negative regulation of protein ubiquitination"/>
    <property type="evidence" value="ECO:0007669"/>
    <property type="project" value="Ensembl"/>
</dbReference>
<dbReference type="GeneTree" id="ENSGT00940000154951"/>
<dbReference type="GO" id="GO:0031648">
    <property type="term" value="P:protein destabilization"/>
    <property type="evidence" value="ECO:0007669"/>
    <property type="project" value="Ensembl"/>
</dbReference>
<dbReference type="InterPro" id="IPR003653">
    <property type="entry name" value="Peptidase_C48_C"/>
</dbReference>
<comment type="similarity">
    <text evidence="1">Belongs to the peptidase C48 family.</text>
</comment>
<evidence type="ECO:0000259" key="6">
    <source>
        <dbReference type="PROSITE" id="PS50600"/>
    </source>
</evidence>
<reference evidence="7" key="2">
    <citation type="submission" date="2025-08" db="UniProtKB">
        <authorList>
            <consortium name="Ensembl"/>
        </authorList>
    </citation>
    <scope>IDENTIFICATION</scope>
</reference>
<evidence type="ECO:0000256" key="4">
    <source>
        <dbReference type="ARBA" id="ARBA00022807"/>
    </source>
</evidence>
<dbReference type="OrthoDB" id="1939479at2759"/>
<dbReference type="AlphaFoldDB" id="A0A670JCA8"/>
<gene>
    <name evidence="7" type="primary">SENP2</name>
</gene>
<dbReference type="Pfam" id="PF02902">
    <property type="entry name" value="Peptidase_C48"/>
    <property type="match status" value="1"/>
</dbReference>
<keyword evidence="4" id="KW-0788">Thiol protease</keyword>
<dbReference type="FunFam" id="3.40.395.10:FF:000001">
    <property type="entry name" value="Sentrin-specific protease 1"/>
    <property type="match status" value="1"/>
</dbReference>
<dbReference type="RefSeq" id="XP_028586662.1">
    <property type="nucleotide sequence ID" value="XM_028730829.1"/>
</dbReference>
<dbReference type="GO" id="GO:0005829">
    <property type="term" value="C:cytosol"/>
    <property type="evidence" value="ECO:0007669"/>
    <property type="project" value="Ensembl"/>
</dbReference>
<feature type="domain" description="Ubiquitin-like protease family profile" evidence="6">
    <location>
        <begin position="375"/>
        <end position="539"/>
    </location>
</feature>
<evidence type="ECO:0000256" key="1">
    <source>
        <dbReference type="ARBA" id="ARBA00005234"/>
    </source>
</evidence>
<accession>A0A670JCA8</accession>
<evidence type="ECO:0000256" key="5">
    <source>
        <dbReference type="SAM" id="MobiDB-lite"/>
    </source>
</evidence>
<dbReference type="PANTHER" id="PTHR12606">
    <property type="entry name" value="SENTRIN/SUMO-SPECIFIC PROTEASE"/>
    <property type="match status" value="1"/>
</dbReference>
<dbReference type="GO" id="GO:0031398">
    <property type="term" value="P:positive regulation of protein ubiquitination"/>
    <property type="evidence" value="ECO:0007669"/>
    <property type="project" value="Ensembl"/>
</dbReference>
<dbReference type="GeneID" id="114597693"/>
<dbReference type="InterPro" id="IPR038765">
    <property type="entry name" value="Papain-like_cys_pep_sf"/>
</dbReference>
<dbReference type="PANTHER" id="PTHR12606:SF11">
    <property type="entry name" value="SENTRIN-SPECIFIC PROTEASE 2"/>
    <property type="match status" value="1"/>
</dbReference>
<keyword evidence="2" id="KW-0645">Protease</keyword>
<sequence>MYKWLSQALRSWLLPSPPYRRDAEPSLPRPLKRRHPSTWWHAEDPDEKQAKRQKLGIFETLHQGIASLIKLPSHLTTKYFQTGDWHAETTDEIISNGSGNSDDKKMEPFSGMQKLELDTKTGCSTSMHPNEEMVTDCHRVKTCLRHECSVRKSSKKSHNSVQEGLPAWKIATHKHFLETSPLETGRHLRKLHCTVEEGVQREEREKYKQLLEQEKEKCYKNHSSPTRAKCLDVQREVHQPLKTHCCVEIDDPSFDTPRNGVKNFGCLCPQRAANSSVTVAERTPEPKKLVVHKKESLKHCLTNDLSEDVSRRLSLGQEESSYGRHSLVETEEQKYLSLDKATESLPYLTEDMEREIVNVLNCGDDDEILTSAFKLNITRGDIQRLRGQQWLNDVVINFYMNLLMERNKQLGFPVLYAFNTFFYPKLSSDGYNAVRRWTKQVDLFQHDIILVPIHIRVHWALAVIDMRRETIKYFDSMGQDGHVICKRLLHFLQEESKARRNMVIKASSWTLYSMEPHEIPQQLNGSDCGMFACKYADFISRDKPISFTQRHMPYYRKRMAWEILHQRLL</sequence>
<dbReference type="Gene3D" id="3.40.395.10">
    <property type="entry name" value="Adenoviral Proteinase, Chain A"/>
    <property type="match status" value="1"/>
</dbReference>
<dbReference type="SUPFAM" id="SSF54001">
    <property type="entry name" value="Cysteine proteinases"/>
    <property type="match status" value="1"/>
</dbReference>
<dbReference type="Ensembl" id="ENSPMRT00000023492.1">
    <property type="protein sequence ID" value="ENSPMRP00000022118.1"/>
    <property type="gene ID" value="ENSPMRG00000014389.1"/>
</dbReference>
<evidence type="ECO:0000256" key="3">
    <source>
        <dbReference type="ARBA" id="ARBA00022801"/>
    </source>
</evidence>
<dbReference type="GO" id="GO:0006508">
    <property type="term" value="P:proteolysis"/>
    <property type="evidence" value="ECO:0007669"/>
    <property type="project" value="UniProtKB-KW"/>
</dbReference>
<organism evidence="7 8">
    <name type="scientific">Podarcis muralis</name>
    <name type="common">Wall lizard</name>
    <name type="synonym">Lacerta muralis</name>
    <dbReference type="NCBI Taxonomy" id="64176"/>
    <lineage>
        <taxon>Eukaryota</taxon>
        <taxon>Metazoa</taxon>
        <taxon>Chordata</taxon>
        <taxon>Craniata</taxon>
        <taxon>Vertebrata</taxon>
        <taxon>Euteleostomi</taxon>
        <taxon>Lepidosauria</taxon>
        <taxon>Squamata</taxon>
        <taxon>Bifurcata</taxon>
        <taxon>Unidentata</taxon>
        <taxon>Episquamata</taxon>
        <taxon>Laterata</taxon>
        <taxon>Lacertibaenia</taxon>
        <taxon>Lacertidae</taxon>
        <taxon>Podarcis</taxon>
    </lineage>
</organism>
<dbReference type="GO" id="GO:0005643">
    <property type="term" value="C:nuclear pore"/>
    <property type="evidence" value="ECO:0007669"/>
    <property type="project" value="Ensembl"/>
</dbReference>
<proteinExistence type="inferred from homology"/>
<protein>
    <submittedName>
        <fullName evidence="7">SUMO specific peptidase 2</fullName>
    </submittedName>
</protein>